<dbReference type="Gene3D" id="1.20.120.1220">
    <property type="match status" value="1"/>
</dbReference>
<keyword evidence="2" id="KW-1133">Transmembrane helix</keyword>
<evidence type="ECO:0000313" key="5">
    <source>
        <dbReference type="Proteomes" id="UP000734823"/>
    </source>
</evidence>
<evidence type="ECO:0000256" key="1">
    <source>
        <dbReference type="ARBA" id="ARBA00005801"/>
    </source>
</evidence>
<dbReference type="InterPro" id="IPR000045">
    <property type="entry name" value="Prepilin_IV_endopep_pep"/>
</dbReference>
<dbReference type="Pfam" id="PF01478">
    <property type="entry name" value="Peptidase_A24"/>
    <property type="match status" value="1"/>
</dbReference>
<protein>
    <submittedName>
        <fullName evidence="4">Prepilin peptidase</fullName>
    </submittedName>
</protein>
<evidence type="ECO:0000313" key="4">
    <source>
        <dbReference type="EMBL" id="MBC6451325.1"/>
    </source>
</evidence>
<feature type="transmembrane region" description="Helical" evidence="2">
    <location>
        <begin position="77"/>
        <end position="97"/>
    </location>
</feature>
<dbReference type="Proteomes" id="UP000734823">
    <property type="component" value="Unassembled WGS sequence"/>
</dbReference>
<keyword evidence="2" id="KW-0472">Membrane</keyword>
<accession>A0ABR7LFA9</accession>
<proteinExistence type="inferred from homology"/>
<evidence type="ECO:0000256" key="2">
    <source>
        <dbReference type="SAM" id="Phobius"/>
    </source>
</evidence>
<keyword evidence="5" id="KW-1185">Reference proteome</keyword>
<name>A0ABR7LFA9_9PSEU</name>
<comment type="caution">
    <text evidence="4">The sequence shown here is derived from an EMBL/GenBank/DDBJ whole genome shotgun (WGS) entry which is preliminary data.</text>
</comment>
<comment type="similarity">
    <text evidence="1">Belongs to the peptidase A24 family.</text>
</comment>
<evidence type="ECO:0000259" key="3">
    <source>
        <dbReference type="Pfam" id="PF01478"/>
    </source>
</evidence>
<sequence>MVTATAVAAVGAAGMGARLGIAVELPAFLGLVLFGIALAIADIRSRRLPDVMVAALTLSGLALLGVTAIIHHDVSSLLRAIFAAGVTSGALLVLALLWPSELGFGDVKFGGVLAFYLGWLGWPQVILGVATGFLVAAVVAVGLLLTGRRTLRDDLPLGPFLMLGAWITIVSRWPS</sequence>
<feature type="transmembrane region" description="Helical" evidence="2">
    <location>
        <begin position="26"/>
        <end position="44"/>
    </location>
</feature>
<reference evidence="4 5" key="1">
    <citation type="submission" date="2020-06" db="EMBL/GenBank/DDBJ databases">
        <title>Actinokineospora xiongansis sp. nov., isolated from soil of Baiyangdian.</title>
        <authorList>
            <person name="Zhang X."/>
        </authorList>
    </citation>
    <scope>NUCLEOTIDE SEQUENCE [LARGE SCALE GENOMIC DNA]</scope>
    <source>
        <strain evidence="4 5">HBU206404</strain>
    </source>
</reference>
<dbReference type="RefSeq" id="WP_187224399.1">
    <property type="nucleotide sequence ID" value="NZ_JABVED010000027.1"/>
</dbReference>
<organism evidence="4 5">
    <name type="scientific">Actinokineospora xionganensis</name>
    <dbReference type="NCBI Taxonomy" id="2684470"/>
    <lineage>
        <taxon>Bacteria</taxon>
        <taxon>Bacillati</taxon>
        <taxon>Actinomycetota</taxon>
        <taxon>Actinomycetes</taxon>
        <taxon>Pseudonocardiales</taxon>
        <taxon>Pseudonocardiaceae</taxon>
        <taxon>Actinokineospora</taxon>
    </lineage>
</organism>
<dbReference type="InterPro" id="IPR050882">
    <property type="entry name" value="Prepilin_peptidase/N-MTase"/>
</dbReference>
<dbReference type="PANTHER" id="PTHR30487">
    <property type="entry name" value="TYPE 4 PREPILIN-LIKE PROTEINS LEADER PEPTIDE-PROCESSING ENZYME"/>
    <property type="match status" value="1"/>
</dbReference>
<feature type="transmembrane region" description="Helical" evidence="2">
    <location>
        <begin position="125"/>
        <end position="145"/>
    </location>
</feature>
<dbReference type="PANTHER" id="PTHR30487:SF0">
    <property type="entry name" value="PREPILIN LEADER PEPTIDASE_N-METHYLTRANSFERASE-RELATED"/>
    <property type="match status" value="1"/>
</dbReference>
<feature type="domain" description="Prepilin type IV endopeptidase peptidase" evidence="3">
    <location>
        <begin position="31"/>
        <end position="139"/>
    </location>
</feature>
<dbReference type="EMBL" id="JABVED010000027">
    <property type="protein sequence ID" value="MBC6451325.1"/>
    <property type="molecule type" value="Genomic_DNA"/>
</dbReference>
<feature type="transmembrane region" description="Helical" evidence="2">
    <location>
        <begin position="51"/>
        <end position="71"/>
    </location>
</feature>
<gene>
    <name evidence="4" type="ORF">GPZ80_29610</name>
</gene>
<keyword evidence="2" id="KW-0812">Transmembrane</keyword>